<sequence length="71" mass="7835">MAYMNIAQVAESGLRDRISALVKTYHTAAARRAIYRQTVRELDALSDRELADLGIARSMITRIALDAANAN</sequence>
<comment type="caution">
    <text evidence="2">The sequence shown here is derived from an EMBL/GenBank/DDBJ whole genome shotgun (WGS) entry which is preliminary data.</text>
</comment>
<evidence type="ECO:0000313" key="2">
    <source>
        <dbReference type="EMBL" id="OIQ64224.1"/>
    </source>
</evidence>
<name>A0A1J5P0Y6_9ZZZZ</name>
<evidence type="ECO:0000259" key="1">
    <source>
        <dbReference type="Pfam" id="PF06568"/>
    </source>
</evidence>
<dbReference type="InterPro" id="IPR009506">
    <property type="entry name" value="YjiS-like"/>
</dbReference>
<protein>
    <recommendedName>
        <fullName evidence="1">YjiS-like domain-containing protein</fullName>
    </recommendedName>
</protein>
<proteinExistence type="predicted"/>
<dbReference type="EMBL" id="MLJW01008311">
    <property type="protein sequence ID" value="OIQ64224.1"/>
    <property type="molecule type" value="Genomic_DNA"/>
</dbReference>
<dbReference type="Pfam" id="PF06568">
    <property type="entry name" value="YjiS-like"/>
    <property type="match status" value="1"/>
</dbReference>
<reference evidence="2" key="1">
    <citation type="submission" date="2016-10" db="EMBL/GenBank/DDBJ databases">
        <title>Sequence of Gallionella enrichment culture.</title>
        <authorList>
            <person name="Poehlein A."/>
            <person name="Muehling M."/>
            <person name="Daniel R."/>
        </authorList>
    </citation>
    <scope>NUCLEOTIDE SEQUENCE</scope>
</reference>
<dbReference type="AlphaFoldDB" id="A0A1J5P0Y6"/>
<feature type="domain" description="YjiS-like" evidence="1">
    <location>
        <begin position="28"/>
        <end position="60"/>
    </location>
</feature>
<organism evidence="2">
    <name type="scientific">mine drainage metagenome</name>
    <dbReference type="NCBI Taxonomy" id="410659"/>
    <lineage>
        <taxon>unclassified sequences</taxon>
        <taxon>metagenomes</taxon>
        <taxon>ecological metagenomes</taxon>
    </lineage>
</organism>
<accession>A0A1J5P0Y6</accession>
<gene>
    <name evidence="2" type="ORF">GALL_542260</name>
</gene>